<accession>A0A6C0P842</accession>
<dbReference type="EMBL" id="CP048286">
    <property type="protein sequence ID" value="QHW34724.1"/>
    <property type="molecule type" value="Genomic_DNA"/>
</dbReference>
<dbReference type="GO" id="GO:0016787">
    <property type="term" value="F:hydrolase activity"/>
    <property type="evidence" value="ECO:0007669"/>
    <property type="project" value="InterPro"/>
</dbReference>
<dbReference type="SUPFAM" id="SSF55811">
    <property type="entry name" value="Nudix"/>
    <property type="match status" value="1"/>
</dbReference>
<dbReference type="RefSeq" id="WP_162644876.1">
    <property type="nucleotide sequence ID" value="NZ_CP048286.1"/>
</dbReference>
<name>A0A6C0P842_9BACL</name>
<proteinExistence type="predicted"/>
<protein>
    <recommendedName>
        <fullName evidence="3">NUDIX hydrolase</fullName>
    </recommendedName>
</protein>
<dbReference type="InterPro" id="IPR015797">
    <property type="entry name" value="NUDIX_hydrolase-like_dom_sf"/>
</dbReference>
<dbReference type="Proteomes" id="UP000479114">
    <property type="component" value="Chromosome"/>
</dbReference>
<dbReference type="PROSITE" id="PS00893">
    <property type="entry name" value="NUDIX_BOX"/>
    <property type="match status" value="1"/>
</dbReference>
<dbReference type="AlphaFoldDB" id="A0A6C0P842"/>
<dbReference type="KEGG" id="prz:GZH47_30630"/>
<gene>
    <name evidence="1" type="ORF">GZH47_30630</name>
</gene>
<sequence length="199" mass="22277">MGDEVVQKAGAFVLSDRRMAFMMGPTEDQSALAIVRLGGHREGAETAWECAQREVLEESRMRITPIIPTMSFYCPNTTFDIEIRLEPIAEFHNVPIKPRPLIVGHQSPVQAVTPIFLASSDDEPVPSMETKALMLLTREDVIRLCPEIITLDEFKSSGGNVLFKQPLDGQLPLKPFGHLMMLSIILERYPDVIPTSIFQ</sequence>
<keyword evidence="2" id="KW-1185">Reference proteome</keyword>
<dbReference type="Gene3D" id="3.90.79.10">
    <property type="entry name" value="Nucleoside Triphosphate Pyrophosphohydrolase"/>
    <property type="match status" value="1"/>
</dbReference>
<dbReference type="InterPro" id="IPR020084">
    <property type="entry name" value="NUDIX_hydrolase_CS"/>
</dbReference>
<evidence type="ECO:0000313" key="1">
    <source>
        <dbReference type="EMBL" id="QHW34724.1"/>
    </source>
</evidence>
<organism evidence="1 2">
    <name type="scientific">Paenibacillus rhizovicinus</name>
    <dbReference type="NCBI Taxonomy" id="2704463"/>
    <lineage>
        <taxon>Bacteria</taxon>
        <taxon>Bacillati</taxon>
        <taxon>Bacillota</taxon>
        <taxon>Bacilli</taxon>
        <taxon>Bacillales</taxon>
        <taxon>Paenibacillaceae</taxon>
        <taxon>Paenibacillus</taxon>
    </lineage>
</organism>
<evidence type="ECO:0000313" key="2">
    <source>
        <dbReference type="Proteomes" id="UP000479114"/>
    </source>
</evidence>
<evidence type="ECO:0008006" key="3">
    <source>
        <dbReference type="Google" id="ProtNLM"/>
    </source>
</evidence>
<reference evidence="1 2" key="1">
    <citation type="submission" date="2020-02" db="EMBL/GenBank/DDBJ databases">
        <title>Paenibacillus sp. nov., isolated from rhizosphere soil of tomato.</title>
        <authorList>
            <person name="Weon H.-Y."/>
            <person name="Lee S.A."/>
        </authorList>
    </citation>
    <scope>NUCLEOTIDE SEQUENCE [LARGE SCALE GENOMIC DNA]</scope>
    <source>
        <strain evidence="1 2">14171R-81</strain>
    </source>
</reference>